<protein>
    <submittedName>
        <fullName evidence="4">Uncaracterized surface protein containing fasciclin (FAS1) repeats</fullName>
    </submittedName>
</protein>
<accession>A0A1I3Z5A9</accession>
<feature type="domain" description="FAS1" evidence="3">
    <location>
        <begin position="76"/>
        <end position="213"/>
    </location>
</feature>
<reference evidence="5" key="1">
    <citation type="submission" date="2016-10" db="EMBL/GenBank/DDBJ databases">
        <authorList>
            <person name="Varghese N."/>
            <person name="Submissions S."/>
        </authorList>
    </citation>
    <scope>NUCLEOTIDE SEQUENCE [LARGE SCALE GENOMIC DNA]</scope>
    <source>
        <strain evidence="5">DSM 45317</strain>
    </source>
</reference>
<evidence type="ECO:0000313" key="5">
    <source>
        <dbReference type="Proteomes" id="UP000199152"/>
    </source>
</evidence>
<dbReference type="PANTHER" id="PTHR10900:SF77">
    <property type="entry name" value="FI19380P1"/>
    <property type="match status" value="1"/>
</dbReference>
<gene>
    <name evidence="4" type="ORF">SAMN04488085_101358</name>
</gene>
<feature type="region of interest" description="Disordered" evidence="1">
    <location>
        <begin position="23"/>
        <end position="53"/>
    </location>
</feature>
<dbReference type="Gene3D" id="2.30.180.10">
    <property type="entry name" value="FAS1 domain"/>
    <property type="match status" value="1"/>
</dbReference>
<dbReference type="RefSeq" id="WP_245753249.1">
    <property type="nucleotide sequence ID" value="NZ_FOSW01000001.1"/>
</dbReference>
<feature type="signal peptide" evidence="2">
    <location>
        <begin position="1"/>
        <end position="22"/>
    </location>
</feature>
<evidence type="ECO:0000313" key="4">
    <source>
        <dbReference type="EMBL" id="SFK39167.1"/>
    </source>
</evidence>
<evidence type="ECO:0000256" key="1">
    <source>
        <dbReference type="SAM" id="MobiDB-lite"/>
    </source>
</evidence>
<dbReference type="GO" id="GO:0030198">
    <property type="term" value="P:extracellular matrix organization"/>
    <property type="evidence" value="ECO:0007669"/>
    <property type="project" value="TreeGrafter"/>
</dbReference>
<dbReference type="STRING" id="504800.SAMN04488085_101358"/>
<dbReference type="PROSITE" id="PS50213">
    <property type="entry name" value="FAS1"/>
    <property type="match status" value="1"/>
</dbReference>
<dbReference type="Pfam" id="PF02469">
    <property type="entry name" value="Fasciclin"/>
    <property type="match status" value="1"/>
</dbReference>
<dbReference type="SUPFAM" id="SSF82153">
    <property type="entry name" value="FAS1 domain"/>
    <property type="match status" value="1"/>
</dbReference>
<dbReference type="AlphaFoldDB" id="A0A1I3Z5A9"/>
<name>A0A1I3Z5A9_9ACTN</name>
<dbReference type="GO" id="GO:0005615">
    <property type="term" value="C:extracellular space"/>
    <property type="evidence" value="ECO:0007669"/>
    <property type="project" value="TreeGrafter"/>
</dbReference>
<proteinExistence type="predicted"/>
<dbReference type="GO" id="GO:0007155">
    <property type="term" value="P:cell adhesion"/>
    <property type="evidence" value="ECO:0007669"/>
    <property type="project" value="TreeGrafter"/>
</dbReference>
<evidence type="ECO:0000256" key="2">
    <source>
        <dbReference type="SAM" id="SignalP"/>
    </source>
</evidence>
<dbReference type="EMBL" id="FOSW01000001">
    <property type="protein sequence ID" value="SFK39167.1"/>
    <property type="molecule type" value="Genomic_DNA"/>
</dbReference>
<dbReference type="InterPro" id="IPR050904">
    <property type="entry name" value="Adhesion/Biosynth-related"/>
</dbReference>
<evidence type="ECO:0000259" key="3">
    <source>
        <dbReference type="PROSITE" id="PS50213"/>
    </source>
</evidence>
<organism evidence="4 5">
    <name type="scientific">Geodermatophilus ruber</name>
    <dbReference type="NCBI Taxonomy" id="504800"/>
    <lineage>
        <taxon>Bacteria</taxon>
        <taxon>Bacillati</taxon>
        <taxon>Actinomycetota</taxon>
        <taxon>Actinomycetes</taxon>
        <taxon>Geodermatophilales</taxon>
        <taxon>Geodermatophilaceae</taxon>
        <taxon>Geodermatophilus</taxon>
    </lineage>
</organism>
<dbReference type="InterPro" id="IPR000782">
    <property type="entry name" value="FAS1_domain"/>
</dbReference>
<dbReference type="SMART" id="SM00554">
    <property type="entry name" value="FAS1"/>
    <property type="match status" value="1"/>
</dbReference>
<dbReference type="InParanoid" id="A0A1I3Z5A9"/>
<dbReference type="InterPro" id="IPR036378">
    <property type="entry name" value="FAS1_dom_sf"/>
</dbReference>
<keyword evidence="5" id="KW-1185">Reference proteome</keyword>
<dbReference type="Proteomes" id="UP000199152">
    <property type="component" value="Unassembled WGS sequence"/>
</dbReference>
<sequence length="217" mass="21502">MRSTPARAVLALALLVPLAGCTSDEPAEQSAGTSAPASAVPLAPETSAAPVPTGPFGAGCQFLPPDGEGSIAGMADDPVAAAAANNPALSALVRAVQAANLVDTLNTTPEVTVLAPANPAFEAVPADALNALLVDTPRLTAVLTHHVIPGRLGPGELAGTHTTLNNDRITIEGEGETFTVSADQTLVGAADATVICGNVPVANATLYLVDQVLAPAP</sequence>
<dbReference type="GO" id="GO:0050839">
    <property type="term" value="F:cell adhesion molecule binding"/>
    <property type="evidence" value="ECO:0007669"/>
    <property type="project" value="TreeGrafter"/>
</dbReference>
<dbReference type="PANTHER" id="PTHR10900">
    <property type="entry name" value="PERIOSTIN-RELATED"/>
    <property type="match status" value="1"/>
</dbReference>
<dbReference type="GO" id="GO:0031012">
    <property type="term" value="C:extracellular matrix"/>
    <property type="evidence" value="ECO:0007669"/>
    <property type="project" value="TreeGrafter"/>
</dbReference>
<keyword evidence="2" id="KW-0732">Signal</keyword>
<feature type="chain" id="PRO_5038698003" evidence="2">
    <location>
        <begin position="23"/>
        <end position="217"/>
    </location>
</feature>